<evidence type="ECO:0000313" key="2">
    <source>
        <dbReference type="Proteomes" id="UP001500889"/>
    </source>
</evidence>
<sequence>MATSVIRSSVVSTSAGRRNICDCLAKESSGLVSLEPKSQSYSILSGCACLRCHYLARKVIDDTLPVEHKHHPLSAISLGTLSAKESPIFVRRQHLILPQEEQQPPPPVLYSPPFSLRSASPSYIERQPEIDRCAVEALPLAPDMPATTRTSMDINRNNGYLHNGVSISISSTQQ</sequence>
<dbReference type="AlphaFoldDB" id="A0AAU9G7B4"/>
<name>A0AAU9G7B4_DROMD</name>
<gene>
    <name evidence="1" type="ORF">DMAD_02718</name>
</gene>
<proteinExistence type="predicted"/>
<organism evidence="1 2">
    <name type="scientific">Drosophila madeirensis</name>
    <name type="common">Fruit fly</name>
    <dbReference type="NCBI Taxonomy" id="30013"/>
    <lineage>
        <taxon>Eukaryota</taxon>
        <taxon>Metazoa</taxon>
        <taxon>Ecdysozoa</taxon>
        <taxon>Arthropoda</taxon>
        <taxon>Hexapoda</taxon>
        <taxon>Insecta</taxon>
        <taxon>Pterygota</taxon>
        <taxon>Neoptera</taxon>
        <taxon>Endopterygota</taxon>
        <taxon>Diptera</taxon>
        <taxon>Brachycera</taxon>
        <taxon>Muscomorpha</taxon>
        <taxon>Ephydroidea</taxon>
        <taxon>Drosophilidae</taxon>
        <taxon>Drosophila</taxon>
        <taxon>Sophophora</taxon>
    </lineage>
</organism>
<dbReference type="EMBL" id="AP029267">
    <property type="protein sequence ID" value="BFG03470.1"/>
    <property type="molecule type" value="Genomic_DNA"/>
</dbReference>
<keyword evidence="2" id="KW-1185">Reference proteome</keyword>
<evidence type="ECO:0000313" key="1">
    <source>
        <dbReference type="EMBL" id="BFG03470.1"/>
    </source>
</evidence>
<accession>A0AAU9G7B4</accession>
<reference evidence="1 2" key="1">
    <citation type="submission" date="2024-02" db="EMBL/GenBank/DDBJ databases">
        <title>A chromosome-level genome assembly of Drosophila madeirensis, a fruit fly species endemic to Madeira island.</title>
        <authorList>
            <person name="Tomihara K."/>
            <person name="Llopart A."/>
            <person name="Yamamoto D."/>
        </authorList>
    </citation>
    <scope>NUCLEOTIDE SEQUENCE [LARGE SCALE GENOMIC DNA]</scope>
    <source>
        <strain evidence="1 2">RF1</strain>
    </source>
</reference>
<protein>
    <submittedName>
        <fullName evidence="1">Ras-related protein Rab-32</fullName>
    </submittedName>
</protein>
<dbReference type="Proteomes" id="UP001500889">
    <property type="component" value="Chromosome E"/>
</dbReference>